<organism evidence="4 5">
    <name type="scientific">Cohnella zeiphila</name>
    <dbReference type="NCBI Taxonomy" id="2761120"/>
    <lineage>
        <taxon>Bacteria</taxon>
        <taxon>Bacillati</taxon>
        <taxon>Bacillota</taxon>
        <taxon>Bacilli</taxon>
        <taxon>Bacillales</taxon>
        <taxon>Paenibacillaceae</taxon>
        <taxon>Cohnella</taxon>
    </lineage>
</organism>
<evidence type="ECO:0000256" key="2">
    <source>
        <dbReference type="SAM" id="MobiDB-lite"/>
    </source>
</evidence>
<dbReference type="SUPFAM" id="SSF53850">
    <property type="entry name" value="Periplasmic binding protein-like II"/>
    <property type="match status" value="1"/>
</dbReference>
<evidence type="ECO:0000256" key="1">
    <source>
        <dbReference type="ARBA" id="ARBA00022729"/>
    </source>
</evidence>
<reference evidence="4 5" key="1">
    <citation type="submission" date="2020-08" db="EMBL/GenBank/DDBJ databases">
        <title>Cohnella phylogeny.</title>
        <authorList>
            <person name="Dunlap C."/>
        </authorList>
    </citation>
    <scope>NUCLEOTIDE SEQUENCE [LARGE SCALE GENOMIC DNA]</scope>
    <source>
        <strain evidence="4 5">CBP 2801</strain>
    </source>
</reference>
<feature type="compositionally biased region" description="Low complexity" evidence="2">
    <location>
        <begin position="30"/>
        <end position="51"/>
    </location>
</feature>
<proteinExistence type="predicted"/>
<feature type="chain" id="PRO_5039434938" evidence="3">
    <location>
        <begin position="16"/>
        <end position="533"/>
    </location>
</feature>
<evidence type="ECO:0000256" key="3">
    <source>
        <dbReference type="SAM" id="SignalP"/>
    </source>
</evidence>
<evidence type="ECO:0000313" key="4">
    <source>
        <dbReference type="EMBL" id="MBB6729443.1"/>
    </source>
</evidence>
<dbReference type="AlphaFoldDB" id="A0A7X0VV12"/>
<gene>
    <name evidence="4" type="ORF">H7C18_00850</name>
</gene>
<dbReference type="PANTHER" id="PTHR43649">
    <property type="entry name" value="ARABINOSE-BINDING PROTEIN-RELATED"/>
    <property type="match status" value="1"/>
</dbReference>
<dbReference type="Proteomes" id="UP000564644">
    <property type="component" value="Unassembled WGS sequence"/>
</dbReference>
<dbReference type="Gene3D" id="3.40.190.10">
    <property type="entry name" value="Periplasmic binding protein-like II"/>
    <property type="match status" value="2"/>
</dbReference>
<keyword evidence="5" id="KW-1185">Reference proteome</keyword>
<feature type="signal peptide" evidence="3">
    <location>
        <begin position="1"/>
        <end position="15"/>
    </location>
</feature>
<dbReference type="PANTHER" id="PTHR43649:SF33">
    <property type="entry name" value="POLYGALACTURONAN_RHAMNOGALACTURONAN-BINDING PROTEIN YTCQ"/>
    <property type="match status" value="1"/>
</dbReference>
<sequence length="533" mass="58605">MSAILAVSVMASAVAAGCSSNDNNAEGKESQAANSPSGSPSGSAASATPSADKPLKFSISYPTTLNDGYAQRQSDLSKEKWVQALNKLTNTEQIPTSIQVDNMPVMFAGNDIPDVVVANNGISDKSLAGAVQAGVFMPLEDLLKQYAPDLMKNVPQSAWDLETYKGHIYGVPDYLSNPNRRATFIRTDLLEKAGLPAPKTVDDFLNVLRAFKKLGVENPYQMRADFKYADVILGAYDVLPYKDQFEVVDGQVVPKFFDADNMEKALTTMKTMFDEGLIAKDFATVDVNKYFQNIRGGSAGVWSQNAISMPDFVTNLDKSTPGSKVDIIPSPVGPEGKGGYFFYAPVTRAAYINKKVDPDKAIDIIKYLNWMQSDEANYFFTFGTEGDTYTKDADGKVNYKIPETKEEIDEEGWRGGTLFLAHDGTMNRLRLDLDDTGKYVENSFDTVLANEGLPGIGFYPDLSAFSKYPDLTPQTDVGPKLIVDHMVKMVYGKEPISNWPKVIEEYKSKGGDEIVKEATERYNNKDGVVDIER</sequence>
<keyword evidence="1 3" id="KW-0732">Signal</keyword>
<dbReference type="InterPro" id="IPR050490">
    <property type="entry name" value="Bact_solute-bd_prot1"/>
</dbReference>
<dbReference type="EMBL" id="JACJVO010000001">
    <property type="protein sequence ID" value="MBB6729443.1"/>
    <property type="molecule type" value="Genomic_DNA"/>
</dbReference>
<accession>A0A7X0VV12</accession>
<evidence type="ECO:0000313" key="5">
    <source>
        <dbReference type="Proteomes" id="UP000564644"/>
    </source>
</evidence>
<comment type="caution">
    <text evidence="4">The sequence shown here is derived from an EMBL/GenBank/DDBJ whole genome shotgun (WGS) entry which is preliminary data.</text>
</comment>
<name>A0A7X0VV12_9BACL</name>
<feature type="region of interest" description="Disordered" evidence="2">
    <location>
        <begin position="18"/>
        <end position="51"/>
    </location>
</feature>
<protein>
    <submittedName>
        <fullName evidence="4">Extracellular solute-binding protein</fullName>
    </submittedName>
</protein>